<evidence type="ECO:0000313" key="3">
    <source>
        <dbReference type="Proteomes" id="UP000037239"/>
    </source>
</evidence>
<dbReference type="AlphaFoldDB" id="A0AB34TB98"/>
<comment type="caution">
    <text evidence="2">The sequence shown here is derived from an EMBL/GenBank/DDBJ whole genome shotgun (WGS) entry which is preliminary data.</text>
</comment>
<evidence type="ECO:0000256" key="1">
    <source>
        <dbReference type="SAM" id="Phobius"/>
    </source>
</evidence>
<keyword evidence="1" id="KW-0812">Transmembrane</keyword>
<organism evidence="2 3">
    <name type="scientific">Bifidobacterium animalis subsp. animalis MCC 0483</name>
    <dbReference type="NCBI Taxonomy" id="1365955"/>
    <lineage>
        <taxon>Bacteria</taxon>
        <taxon>Bacillati</taxon>
        <taxon>Actinomycetota</taxon>
        <taxon>Actinomycetes</taxon>
        <taxon>Bifidobacteriales</taxon>
        <taxon>Bifidobacteriaceae</taxon>
        <taxon>Bifidobacterium</taxon>
    </lineage>
</organism>
<reference evidence="2 3" key="1">
    <citation type="journal article" date="2015" name="Int J Genomics">
        <title>Comparative Genomics Revealed Genetic Diversity and Species/Strain-Level Differences in Carbohydrate Metabolism of Three Probiotic Bifidobacterial Species.</title>
        <authorList>
            <person name="Odamaki T."/>
            <person name="Horigome A."/>
            <person name="Sugahara H."/>
            <person name="Hashikura N."/>
            <person name="Minami J."/>
            <person name="Xiao J.Z."/>
            <person name="Abe F."/>
        </authorList>
    </citation>
    <scope>NUCLEOTIDE SEQUENCE [LARGE SCALE GENOMIC DNA]</scope>
    <source>
        <strain evidence="2 3">MCC 0483</strain>
    </source>
</reference>
<dbReference type="Proteomes" id="UP000037239">
    <property type="component" value="Unassembled WGS sequence"/>
</dbReference>
<dbReference type="RefSeq" id="WP_052825222.1">
    <property type="nucleotide sequence ID" value="NZ_AWFK01000002.1"/>
</dbReference>
<feature type="transmembrane region" description="Helical" evidence="1">
    <location>
        <begin position="50"/>
        <end position="73"/>
    </location>
</feature>
<accession>A0AB34TB98</accession>
<sequence>MQDKDDMLPKNVQQDISELAKPDVTEHESAWATYRKLPKSHKWPYFYHHFFWPIIVAVVVLAAIVAFVVNMVVSPKGQGLGVAFVGVQESDRSMDKLEDGFLKYRALDEKKITFENDFYIDSSNKESASMSQNSLETQMAGDTINTVIGSDSALRSQDLLGYLEPLDSVLTSYQMGKLRERGALVEMSDGENGATKAMAIDLGKSAEWSRIKGQDQHARLAFVNVQNKDYARLFVDYLFGM</sequence>
<protein>
    <submittedName>
        <fullName evidence="2">Membrane protein</fullName>
    </submittedName>
</protein>
<keyword evidence="1" id="KW-1133">Transmembrane helix</keyword>
<gene>
    <name evidence="2" type="ORF">BAAM0483_00820</name>
</gene>
<name>A0AB34TB98_9BIFI</name>
<evidence type="ECO:0000313" key="2">
    <source>
        <dbReference type="EMBL" id="KOA52069.1"/>
    </source>
</evidence>
<proteinExistence type="predicted"/>
<keyword evidence="1" id="KW-0472">Membrane</keyword>
<dbReference type="EMBL" id="AWFK01000002">
    <property type="protein sequence ID" value="KOA52069.1"/>
    <property type="molecule type" value="Genomic_DNA"/>
</dbReference>